<keyword evidence="3" id="KW-0227">DNA damage</keyword>
<evidence type="ECO:0000256" key="3">
    <source>
        <dbReference type="ARBA" id="ARBA00022763"/>
    </source>
</evidence>
<evidence type="ECO:0000313" key="8">
    <source>
        <dbReference type="Proteomes" id="UP001646157"/>
    </source>
</evidence>
<reference evidence="7 8" key="1">
    <citation type="submission" date="2021-01" db="EMBL/GenBank/DDBJ databases">
        <title>Genomic Encyclopedia of Type Strains, Phase IV (KMG-IV): sequencing the most valuable type-strain genomes for metagenomic binning, comparative biology and taxonomic classification.</title>
        <authorList>
            <person name="Goeker M."/>
        </authorList>
    </citation>
    <scope>NUCLEOTIDE SEQUENCE [LARGE SCALE GENOMIC DNA]</scope>
    <source>
        <strain evidence="7 8">DSM 24834</strain>
    </source>
</reference>
<evidence type="ECO:0000256" key="6">
    <source>
        <dbReference type="ARBA" id="ARBA00023204"/>
    </source>
</evidence>
<sequence length="330" mass="38083">MTTLAVQKRWNYHADRLGFVANALSLWDASPSKTMTFKRFSELPQTERMDRLKEITAANLIHTKRILYYLAAHEISVYRLSSSLVPLATHPEVKWDFLTPFQKEWDVLGRLIKQFSIRASFHPNQFTLFTSPREDVTLNAIEDMRYHYKMLEAMGIAKQSVINIHIGGAYGDKATTLLRFHKNLMKLPSPIKEVMTLENDDKTYNVEETLKACHQEGIPMVLDIHHHLANSDGVGDLKTYLPSIVKTWEHRTLPPKIHVSSPKSKKAFRSHADYVDFDFIYPLLKDLKRLNQDVDLMVEAKNKNLAMLKLIEDISKIRGVKRITGGIVEW</sequence>
<dbReference type="PANTHER" id="PTHR31290">
    <property type="entry name" value="UV-DAMAGE ENDONUCLEASE"/>
    <property type="match status" value="1"/>
</dbReference>
<dbReference type="EC" id="3.-.-.-" evidence="7"/>
<organism evidence="7 8">
    <name type="scientific">Rossellomorea pakistanensis</name>
    <dbReference type="NCBI Taxonomy" id="992288"/>
    <lineage>
        <taxon>Bacteria</taxon>
        <taxon>Bacillati</taxon>
        <taxon>Bacillota</taxon>
        <taxon>Bacilli</taxon>
        <taxon>Bacillales</taxon>
        <taxon>Bacillaceae</taxon>
        <taxon>Rossellomorea</taxon>
    </lineage>
</organism>
<dbReference type="GO" id="GO:0016787">
    <property type="term" value="F:hydrolase activity"/>
    <property type="evidence" value="ECO:0007669"/>
    <property type="project" value="UniProtKB-KW"/>
</dbReference>
<protein>
    <submittedName>
        <fullName evidence="7">UV DNA damage endonuclease</fullName>
        <ecNumber evidence="7">3.-.-.-</ecNumber>
    </submittedName>
</protein>
<keyword evidence="5 7" id="KW-0378">Hydrolase</keyword>
<evidence type="ECO:0000256" key="4">
    <source>
        <dbReference type="ARBA" id="ARBA00022769"/>
    </source>
</evidence>
<proteinExistence type="predicted"/>
<keyword evidence="4" id="KW-0228">DNA excision</keyword>
<dbReference type="GO" id="GO:0004519">
    <property type="term" value="F:endonuclease activity"/>
    <property type="evidence" value="ECO:0007669"/>
    <property type="project" value="UniProtKB-KW"/>
</dbReference>
<dbReference type="Pfam" id="PF03851">
    <property type="entry name" value="UvdE"/>
    <property type="match status" value="1"/>
</dbReference>
<dbReference type="PANTHER" id="PTHR31290:SF5">
    <property type="entry name" value="UV-DAMAGE ENDONUCLEASE"/>
    <property type="match status" value="1"/>
</dbReference>
<dbReference type="NCBIfam" id="TIGR00629">
    <property type="entry name" value="uvde"/>
    <property type="match status" value="1"/>
</dbReference>
<accession>A0ABS2NBK8</accession>
<dbReference type="RefSeq" id="WP_205170679.1">
    <property type="nucleotide sequence ID" value="NZ_JAFBDZ010000002.1"/>
</dbReference>
<evidence type="ECO:0000256" key="1">
    <source>
        <dbReference type="ARBA" id="ARBA00022722"/>
    </source>
</evidence>
<name>A0ABS2NBK8_9BACI</name>
<dbReference type="Proteomes" id="UP001646157">
    <property type="component" value="Unassembled WGS sequence"/>
</dbReference>
<dbReference type="SUPFAM" id="SSF51658">
    <property type="entry name" value="Xylose isomerase-like"/>
    <property type="match status" value="1"/>
</dbReference>
<comment type="caution">
    <text evidence="7">The sequence shown here is derived from an EMBL/GenBank/DDBJ whole genome shotgun (WGS) entry which is preliminary data.</text>
</comment>
<dbReference type="InterPro" id="IPR036237">
    <property type="entry name" value="Xyl_isomerase-like_sf"/>
</dbReference>
<evidence type="ECO:0000256" key="2">
    <source>
        <dbReference type="ARBA" id="ARBA00022759"/>
    </source>
</evidence>
<dbReference type="InterPro" id="IPR004601">
    <property type="entry name" value="UvdE"/>
</dbReference>
<keyword evidence="6" id="KW-0234">DNA repair</keyword>
<evidence type="ECO:0000256" key="5">
    <source>
        <dbReference type="ARBA" id="ARBA00022801"/>
    </source>
</evidence>
<dbReference type="EMBL" id="JAFBDZ010000002">
    <property type="protein sequence ID" value="MBM7585218.1"/>
    <property type="molecule type" value="Genomic_DNA"/>
</dbReference>
<dbReference type="Gene3D" id="3.20.20.150">
    <property type="entry name" value="Divalent-metal-dependent TIM barrel enzymes"/>
    <property type="match status" value="1"/>
</dbReference>
<keyword evidence="1" id="KW-0540">Nuclease</keyword>
<gene>
    <name evidence="7" type="ORF">JOC86_001760</name>
</gene>
<keyword evidence="8" id="KW-1185">Reference proteome</keyword>
<keyword evidence="2 7" id="KW-0255">Endonuclease</keyword>
<evidence type="ECO:0000313" key="7">
    <source>
        <dbReference type="EMBL" id="MBM7585218.1"/>
    </source>
</evidence>